<feature type="domain" description="PTS EIIB type-1" evidence="13">
    <location>
        <begin position="6"/>
        <end position="88"/>
    </location>
</feature>
<name>A0ABS7MIU2_9ACTN</name>
<keyword evidence="9 12" id="KW-1133">Transmembrane helix</keyword>
<feature type="transmembrane region" description="Helical" evidence="12">
    <location>
        <begin position="217"/>
        <end position="235"/>
    </location>
</feature>
<dbReference type="CDD" id="cd00212">
    <property type="entry name" value="PTS_IIB_glc"/>
    <property type="match status" value="1"/>
</dbReference>
<comment type="subcellular location">
    <subcellularLocation>
        <location evidence="1">Cell membrane</location>
        <topology evidence="1">Multi-pass membrane protein</topology>
    </subcellularLocation>
</comment>
<dbReference type="InterPro" id="IPR001996">
    <property type="entry name" value="PTS_IIB_1"/>
</dbReference>
<accession>A0ABS7MIU2</accession>
<feature type="active site" description="Phosphocysteine intermediate; for EIIB activity" evidence="11">
    <location>
        <position position="28"/>
    </location>
</feature>
<evidence type="ECO:0000256" key="8">
    <source>
        <dbReference type="ARBA" id="ARBA00022777"/>
    </source>
</evidence>
<dbReference type="Gene3D" id="3.30.1360.60">
    <property type="entry name" value="Glucose permease domain IIB"/>
    <property type="match status" value="1"/>
</dbReference>
<keyword evidence="5" id="KW-0808">Transferase</keyword>
<evidence type="ECO:0000256" key="7">
    <source>
        <dbReference type="ARBA" id="ARBA00022692"/>
    </source>
</evidence>
<comment type="caution">
    <text evidence="15">The sequence shown here is derived from an EMBL/GenBank/DDBJ whole genome shotgun (WGS) entry which is preliminary data.</text>
</comment>
<gene>
    <name evidence="15" type="ORF">K6V98_02150</name>
</gene>
<dbReference type="InterPro" id="IPR018113">
    <property type="entry name" value="PTrfase_EIIB_Cys"/>
</dbReference>
<dbReference type="Pfam" id="PF00367">
    <property type="entry name" value="PTS_EIIB"/>
    <property type="match status" value="1"/>
</dbReference>
<evidence type="ECO:0000256" key="12">
    <source>
        <dbReference type="SAM" id="Phobius"/>
    </source>
</evidence>
<dbReference type="PROSITE" id="PS51098">
    <property type="entry name" value="PTS_EIIB_TYPE_1"/>
    <property type="match status" value="1"/>
</dbReference>
<dbReference type="InterPro" id="IPR013013">
    <property type="entry name" value="PTS_EIIC_1"/>
</dbReference>
<dbReference type="EMBL" id="JAIMFO010000004">
    <property type="protein sequence ID" value="MBY4797167.1"/>
    <property type="molecule type" value="Genomic_DNA"/>
</dbReference>
<keyword evidence="2" id="KW-0813">Transport</keyword>
<dbReference type="InterPro" id="IPR050558">
    <property type="entry name" value="PTS_Sugar-Specific_Components"/>
</dbReference>
<keyword evidence="7 12" id="KW-0812">Transmembrane</keyword>
<protein>
    <submittedName>
        <fullName evidence="15">PTS transporter subunit EIIC</fullName>
    </submittedName>
</protein>
<evidence type="ECO:0000256" key="11">
    <source>
        <dbReference type="PROSITE-ProRule" id="PRU00421"/>
    </source>
</evidence>
<feature type="transmembrane region" description="Helical" evidence="12">
    <location>
        <begin position="327"/>
        <end position="349"/>
    </location>
</feature>
<evidence type="ECO:0000313" key="15">
    <source>
        <dbReference type="EMBL" id="MBY4797167.1"/>
    </source>
</evidence>
<dbReference type="SUPFAM" id="SSF55604">
    <property type="entry name" value="Glucose permease domain IIB"/>
    <property type="match status" value="1"/>
</dbReference>
<sequence>MAKDYNALACEILKNVGGDGNVAKLFHCATRLRFTLNDSKQVDFEQLKKNPHILGVVEDAAGIQLVIGNDVTQVYQPLLDQYPHFAGHENAKQQSESYSGNPISRLLNMLSAIVGPVIPLIMCSGLISALLVILTRWGGLDAEGSTYALLNMVGTGALYFLPLLIAYTSSKRFGCDPMMSLFLGALLVAPTLIDLAGKGEFVDLFGLPVKTGGYASSLIPAIITIWVLSHIERLVARIVPEAVRFVFRPLVSLMIMVPITLCVTAPLGGYAGTLLMDAIAAINAVAPWASVLIVGCLTPALVLTGMHLAIIPLVMMLFSTVDYDNMLFPAFIGMNFSQFGVAILISMSLPRQIVCTAT</sequence>
<evidence type="ECO:0000259" key="13">
    <source>
        <dbReference type="PROSITE" id="PS51098"/>
    </source>
</evidence>
<evidence type="ECO:0000313" key="16">
    <source>
        <dbReference type="Proteomes" id="UP000700908"/>
    </source>
</evidence>
<evidence type="ECO:0000256" key="9">
    <source>
        <dbReference type="ARBA" id="ARBA00022989"/>
    </source>
</evidence>
<evidence type="ECO:0000256" key="3">
    <source>
        <dbReference type="ARBA" id="ARBA00022475"/>
    </source>
</evidence>
<dbReference type="PROSITE" id="PS51103">
    <property type="entry name" value="PTS_EIIC_TYPE_1"/>
    <property type="match status" value="1"/>
</dbReference>
<feature type="transmembrane region" description="Helical" evidence="12">
    <location>
        <begin position="106"/>
        <end position="134"/>
    </location>
</feature>
<feature type="transmembrane region" description="Helical" evidence="12">
    <location>
        <begin position="247"/>
        <end position="268"/>
    </location>
</feature>
<dbReference type="PANTHER" id="PTHR30175">
    <property type="entry name" value="PHOSPHOTRANSFERASE SYSTEM TRANSPORT PROTEIN"/>
    <property type="match status" value="1"/>
</dbReference>
<proteinExistence type="predicted"/>
<dbReference type="Proteomes" id="UP000700908">
    <property type="component" value="Unassembled WGS sequence"/>
</dbReference>
<feature type="transmembrane region" description="Helical" evidence="12">
    <location>
        <begin position="301"/>
        <end position="321"/>
    </location>
</feature>
<feature type="transmembrane region" description="Helical" evidence="12">
    <location>
        <begin position="146"/>
        <end position="167"/>
    </location>
</feature>
<keyword evidence="8" id="KW-0418">Kinase</keyword>
<keyword evidence="6" id="KW-0598">Phosphotransferase system</keyword>
<evidence type="ECO:0000256" key="6">
    <source>
        <dbReference type="ARBA" id="ARBA00022683"/>
    </source>
</evidence>
<keyword evidence="16" id="KW-1185">Reference proteome</keyword>
<dbReference type="InterPro" id="IPR036878">
    <property type="entry name" value="Glu_permease_IIB"/>
</dbReference>
<keyword evidence="3" id="KW-1003">Cell membrane</keyword>
<evidence type="ECO:0000259" key="14">
    <source>
        <dbReference type="PROSITE" id="PS51103"/>
    </source>
</evidence>
<keyword evidence="4" id="KW-0762">Sugar transport</keyword>
<dbReference type="PANTHER" id="PTHR30175:SF1">
    <property type="entry name" value="PTS SYSTEM ARBUTIN-, CELLOBIOSE-, AND SALICIN-SPECIFIC EIIBC COMPONENT-RELATED"/>
    <property type="match status" value="1"/>
</dbReference>
<dbReference type="Pfam" id="PF02378">
    <property type="entry name" value="PTS_EIIC"/>
    <property type="match status" value="1"/>
</dbReference>
<keyword evidence="10 12" id="KW-0472">Membrane</keyword>
<dbReference type="RefSeq" id="WP_222198904.1">
    <property type="nucleotide sequence ID" value="NZ_JAIMFO010000004.1"/>
</dbReference>
<feature type="domain" description="PTS EIIC type-1" evidence="14">
    <location>
        <begin position="108"/>
        <end position="358"/>
    </location>
</feature>
<evidence type="ECO:0000256" key="5">
    <source>
        <dbReference type="ARBA" id="ARBA00022679"/>
    </source>
</evidence>
<organism evidence="15 16">
    <name type="scientific">Collinsella ureilytica</name>
    <dbReference type="NCBI Taxonomy" id="2869515"/>
    <lineage>
        <taxon>Bacteria</taxon>
        <taxon>Bacillati</taxon>
        <taxon>Actinomycetota</taxon>
        <taxon>Coriobacteriia</taxon>
        <taxon>Coriobacteriales</taxon>
        <taxon>Coriobacteriaceae</taxon>
        <taxon>Collinsella</taxon>
    </lineage>
</organism>
<evidence type="ECO:0000256" key="1">
    <source>
        <dbReference type="ARBA" id="ARBA00004651"/>
    </source>
</evidence>
<feature type="transmembrane region" description="Helical" evidence="12">
    <location>
        <begin position="179"/>
        <end position="197"/>
    </location>
</feature>
<evidence type="ECO:0000256" key="2">
    <source>
        <dbReference type="ARBA" id="ARBA00022448"/>
    </source>
</evidence>
<evidence type="ECO:0000256" key="10">
    <source>
        <dbReference type="ARBA" id="ARBA00023136"/>
    </source>
</evidence>
<dbReference type="PROSITE" id="PS01035">
    <property type="entry name" value="PTS_EIIB_TYPE_1_CYS"/>
    <property type="match status" value="1"/>
</dbReference>
<evidence type="ECO:0000256" key="4">
    <source>
        <dbReference type="ARBA" id="ARBA00022597"/>
    </source>
</evidence>
<dbReference type="InterPro" id="IPR003352">
    <property type="entry name" value="PTS_EIIC"/>
</dbReference>
<reference evidence="15 16" key="1">
    <citation type="submission" date="2021-08" db="EMBL/GenBank/DDBJ databases">
        <title>Collinsella faecalis sp. nov. isolated from swine faeces.</title>
        <authorList>
            <person name="Oh B.S."/>
            <person name="Lee J.H."/>
        </authorList>
    </citation>
    <scope>NUCLEOTIDE SEQUENCE [LARGE SCALE GENOMIC DNA]</scope>
    <source>
        <strain evidence="15 16">AGMB00827</strain>
    </source>
</reference>